<accession>A0ABQ1ZIQ5</accession>
<sequence>MRSKVMILILTAILTLTGVYVYADRSLLALQTGMTLPLQWDDPYGKQEEPIMLTTRPSQLSEPRVSLTPLYYLPESKKLQFGLSYSKHKYQADPSRNIPDRIFHVTIRGTDGQIFDKNTVIKTTGLFDEFQRRSIDIDLNDQDYLDIDVAWVSQDGNVLTPIESSSFKVVLQE</sequence>
<dbReference type="Proteomes" id="UP000605427">
    <property type="component" value="Unassembled WGS sequence"/>
</dbReference>
<comment type="caution">
    <text evidence="1">The sequence shown here is derived from an EMBL/GenBank/DDBJ whole genome shotgun (WGS) entry which is preliminary data.</text>
</comment>
<evidence type="ECO:0000313" key="1">
    <source>
        <dbReference type="EMBL" id="GGH68241.1"/>
    </source>
</evidence>
<organism evidence="1 2">
    <name type="scientific">Saccharibacillus endophyticus</name>
    <dbReference type="NCBI Taxonomy" id="2060666"/>
    <lineage>
        <taxon>Bacteria</taxon>
        <taxon>Bacillati</taxon>
        <taxon>Bacillota</taxon>
        <taxon>Bacilli</taxon>
        <taxon>Bacillales</taxon>
        <taxon>Paenibacillaceae</taxon>
        <taxon>Saccharibacillus</taxon>
    </lineage>
</organism>
<gene>
    <name evidence="1" type="ORF">GCM10007362_02040</name>
</gene>
<dbReference type="RefSeq" id="WP_172237811.1">
    <property type="nucleotide sequence ID" value="NZ_BMDD01000001.1"/>
</dbReference>
<protein>
    <recommendedName>
        <fullName evidence="3">DUF5643 domain-containing protein</fullName>
    </recommendedName>
</protein>
<name>A0ABQ1ZIQ5_9BACL</name>
<dbReference type="EMBL" id="BMDD01000001">
    <property type="protein sequence ID" value="GGH68241.1"/>
    <property type="molecule type" value="Genomic_DNA"/>
</dbReference>
<keyword evidence="2" id="KW-1185">Reference proteome</keyword>
<proteinExistence type="predicted"/>
<reference evidence="2" key="1">
    <citation type="journal article" date="2019" name="Int. J. Syst. Evol. Microbiol.">
        <title>The Global Catalogue of Microorganisms (GCM) 10K type strain sequencing project: providing services to taxonomists for standard genome sequencing and annotation.</title>
        <authorList>
            <consortium name="The Broad Institute Genomics Platform"/>
            <consortium name="The Broad Institute Genome Sequencing Center for Infectious Disease"/>
            <person name="Wu L."/>
            <person name="Ma J."/>
        </authorList>
    </citation>
    <scope>NUCLEOTIDE SEQUENCE [LARGE SCALE GENOMIC DNA]</scope>
    <source>
        <strain evidence="2">CCM 8702</strain>
    </source>
</reference>
<evidence type="ECO:0000313" key="2">
    <source>
        <dbReference type="Proteomes" id="UP000605427"/>
    </source>
</evidence>
<evidence type="ECO:0008006" key="3">
    <source>
        <dbReference type="Google" id="ProtNLM"/>
    </source>
</evidence>